<evidence type="ECO:0000313" key="2">
    <source>
        <dbReference type="Proteomes" id="UP000019812"/>
    </source>
</evidence>
<evidence type="ECO:0000313" key="1">
    <source>
        <dbReference type="EMBL" id="KFB67378.1"/>
    </source>
</evidence>
<sequence length="83" mass="8704">MDRRETAALVDGRLDRRGDIEPAAEHAAVAAQFAQGVAQFATGKEAWRVAGPQPVQAITLLRSVGGEAPQDGAARIAAPMDRP</sequence>
<dbReference type="AlphaFoldDB" id="A0A084XY34"/>
<organism evidence="1 2">
    <name type="scientific">Candidatus Accumulibacter vicinus</name>
    <dbReference type="NCBI Taxonomy" id="2954382"/>
    <lineage>
        <taxon>Bacteria</taxon>
        <taxon>Pseudomonadati</taxon>
        <taxon>Pseudomonadota</taxon>
        <taxon>Betaproteobacteria</taxon>
        <taxon>Candidatus Accumulibacter</taxon>
    </lineage>
</organism>
<dbReference type="EMBL" id="JDSS02000028">
    <property type="protein sequence ID" value="KFB67378.1"/>
    <property type="molecule type" value="Genomic_DNA"/>
</dbReference>
<comment type="caution">
    <text evidence="1">The sequence shown here is derived from an EMBL/GenBank/DDBJ whole genome shotgun (WGS) entry which is preliminary data.</text>
</comment>
<name>A0A084XY34_9PROT</name>
<proteinExistence type="predicted"/>
<accession>A0A084XY34</accession>
<protein>
    <submittedName>
        <fullName evidence="1">Uncharacterized protein</fullName>
    </submittedName>
</protein>
<gene>
    <name evidence="1" type="ORF">CAPSK01_003136</name>
</gene>
<reference evidence="1 2" key="1">
    <citation type="submission" date="2014-07" db="EMBL/GenBank/DDBJ databases">
        <title>Expanding our view of genomic diversity in Candidatus Accumulibacter clades.</title>
        <authorList>
            <person name="Skennerton C.T."/>
            <person name="Barr J.J."/>
            <person name="Slater F.R."/>
            <person name="Bond P.L."/>
            <person name="Tyson G.W."/>
        </authorList>
    </citation>
    <scope>NUCLEOTIDE SEQUENCE [LARGE SCALE GENOMIC DNA]</scope>
    <source>
        <strain evidence="2">SK-01</strain>
    </source>
</reference>
<dbReference type="Proteomes" id="UP000019812">
    <property type="component" value="Unassembled WGS sequence"/>
</dbReference>